<keyword evidence="1" id="KW-0732">Signal</keyword>
<evidence type="ECO:0000313" key="4">
    <source>
        <dbReference type="EMBL" id="VAX12637.1"/>
    </source>
</evidence>
<dbReference type="EMBL" id="UOFZ01000058">
    <property type="protein sequence ID" value="VAX12637.1"/>
    <property type="molecule type" value="Genomic_DNA"/>
</dbReference>
<dbReference type="GO" id="GO:0046872">
    <property type="term" value="F:metal ion binding"/>
    <property type="evidence" value="ECO:0007669"/>
    <property type="project" value="InterPro"/>
</dbReference>
<sequence length="457" mass="51081">MKKWLKRILLGFLGLLLIYALGRFIDVYLGSFYTGNRAPYLMMPAPDAMTLRWQTRQKGQGQIRYGRSLTQLDHLAMETSAAEEHELRLQGLEPGRRYYYQIKNKLEDGAMQTLYGGKAYWFTTSPKMGQAVSVRFAVLGDPGQPGKVQIQVRDALMTWLAENPRPDPDRAYLDLLLTTGDNAYRSGTNKQFQKGFFTPYASILKNVPVWPAYGNHDARRWAFFDIFSLPGEAESGGLASGTEHYYSFDYANVHFIMLDSTASSMAVGSKMLDWLKQDLAASSQKWVIAAFHHPPYSHGSHDSDNHHDSGGRMLDMRKNVLPILEAGGADLVLSGHSHMYERSWLMHCHYGDSSTLQPDMLLDRTLGRTHPYKKPGRDGFSGTVYTVIGSSSKHDQGRLDYPAMAVSLAESGSVLVDINNNIMTARFISKDGRVADQFSILKTPATGQAMPCKSLTP</sequence>
<dbReference type="PANTHER" id="PTHR22953:SF153">
    <property type="entry name" value="PURPLE ACID PHOSPHATASE"/>
    <property type="match status" value="1"/>
</dbReference>
<proteinExistence type="predicted"/>
<dbReference type="SUPFAM" id="SSF56300">
    <property type="entry name" value="Metallo-dependent phosphatases"/>
    <property type="match status" value="1"/>
</dbReference>
<dbReference type="InterPro" id="IPR029052">
    <property type="entry name" value="Metallo-depent_PP-like"/>
</dbReference>
<organism evidence="4">
    <name type="scientific">hydrothermal vent metagenome</name>
    <dbReference type="NCBI Taxonomy" id="652676"/>
    <lineage>
        <taxon>unclassified sequences</taxon>
        <taxon>metagenomes</taxon>
        <taxon>ecological metagenomes</taxon>
    </lineage>
</organism>
<name>A0A3B1C6W4_9ZZZZ</name>
<accession>A0A3B1C6W4</accession>
<dbReference type="AlphaFoldDB" id="A0A3B1C6W4"/>
<dbReference type="InterPro" id="IPR015914">
    <property type="entry name" value="PAPs_N"/>
</dbReference>
<protein>
    <submittedName>
        <fullName evidence="4">Uncharacterized protein</fullName>
    </submittedName>
</protein>
<evidence type="ECO:0000259" key="3">
    <source>
        <dbReference type="Pfam" id="PF16656"/>
    </source>
</evidence>
<dbReference type="Gene3D" id="3.60.21.10">
    <property type="match status" value="1"/>
</dbReference>
<gene>
    <name evidence="4" type="ORF">MNBD_GAMMA24-175</name>
</gene>
<evidence type="ECO:0000259" key="2">
    <source>
        <dbReference type="Pfam" id="PF00149"/>
    </source>
</evidence>
<dbReference type="InterPro" id="IPR039331">
    <property type="entry name" value="PAPs-like"/>
</dbReference>
<dbReference type="Gene3D" id="2.60.40.380">
    <property type="entry name" value="Purple acid phosphatase-like, N-terminal"/>
    <property type="match status" value="1"/>
</dbReference>
<feature type="domain" description="Purple acid phosphatase N-terminal" evidence="3">
    <location>
        <begin position="46"/>
        <end position="108"/>
    </location>
</feature>
<dbReference type="Pfam" id="PF16656">
    <property type="entry name" value="Pur_ac_phosph_N"/>
    <property type="match status" value="1"/>
</dbReference>
<feature type="domain" description="Calcineurin-like phosphoesterase" evidence="2">
    <location>
        <begin position="135"/>
        <end position="340"/>
    </location>
</feature>
<dbReference type="Pfam" id="PF00149">
    <property type="entry name" value="Metallophos"/>
    <property type="match status" value="1"/>
</dbReference>
<dbReference type="InterPro" id="IPR004843">
    <property type="entry name" value="Calcineurin-like_PHP"/>
</dbReference>
<dbReference type="PANTHER" id="PTHR22953">
    <property type="entry name" value="ACID PHOSPHATASE RELATED"/>
    <property type="match status" value="1"/>
</dbReference>
<dbReference type="InterPro" id="IPR008963">
    <property type="entry name" value="Purple_acid_Pase-like_N"/>
</dbReference>
<dbReference type="SUPFAM" id="SSF49363">
    <property type="entry name" value="Purple acid phosphatase, N-terminal domain"/>
    <property type="match status" value="1"/>
</dbReference>
<reference evidence="4" key="1">
    <citation type="submission" date="2018-06" db="EMBL/GenBank/DDBJ databases">
        <authorList>
            <person name="Zhirakovskaya E."/>
        </authorList>
    </citation>
    <scope>NUCLEOTIDE SEQUENCE</scope>
</reference>
<dbReference type="GO" id="GO:0003993">
    <property type="term" value="F:acid phosphatase activity"/>
    <property type="evidence" value="ECO:0007669"/>
    <property type="project" value="InterPro"/>
</dbReference>
<evidence type="ECO:0000256" key="1">
    <source>
        <dbReference type="ARBA" id="ARBA00022729"/>
    </source>
</evidence>